<keyword evidence="1" id="KW-0472">Membrane</keyword>
<keyword evidence="3" id="KW-1185">Reference proteome</keyword>
<organism evidence="2 3">
    <name type="scientific">Marivirga sericea</name>
    <dbReference type="NCBI Taxonomy" id="1028"/>
    <lineage>
        <taxon>Bacteria</taxon>
        <taxon>Pseudomonadati</taxon>
        <taxon>Bacteroidota</taxon>
        <taxon>Cytophagia</taxon>
        <taxon>Cytophagales</taxon>
        <taxon>Marivirgaceae</taxon>
        <taxon>Marivirga</taxon>
    </lineage>
</organism>
<evidence type="ECO:0000313" key="3">
    <source>
        <dbReference type="Proteomes" id="UP000193804"/>
    </source>
</evidence>
<dbReference type="AlphaFoldDB" id="A0A1X7I746"/>
<accession>A0A1X7I746</accession>
<protein>
    <submittedName>
        <fullName evidence="2">Uncharacterized protein</fullName>
    </submittedName>
</protein>
<dbReference type="STRING" id="1028.SAMN05661096_00295"/>
<feature type="transmembrane region" description="Helical" evidence="1">
    <location>
        <begin position="87"/>
        <end position="110"/>
    </location>
</feature>
<name>A0A1X7I746_9BACT</name>
<keyword evidence="1" id="KW-1133">Transmembrane helix</keyword>
<sequence length="215" mass="25365">MRKLSDNQKEELQIHLKQKLIEYVELYDEIYDHYASAYELGNDNFENIINGLDQTFTQEYIDEHRKQISKRIFKNIRSVYKKEINKFFRWPQIVTSVLFVALIVAVVYLLPLYSSIWYILFPTIAIPIVPFIYFLIQEHRKLVPRNLKSASYQAMNKIGSLFSLVFNSALFFTSFADNWSHWVTAVVLGLSISVLIAYAVITLKVFKQKMRYQIA</sequence>
<feature type="transmembrane region" description="Helical" evidence="1">
    <location>
        <begin position="116"/>
        <end position="136"/>
    </location>
</feature>
<proteinExistence type="predicted"/>
<feature type="transmembrane region" description="Helical" evidence="1">
    <location>
        <begin position="182"/>
        <end position="201"/>
    </location>
</feature>
<dbReference type="OrthoDB" id="823914at2"/>
<evidence type="ECO:0000313" key="2">
    <source>
        <dbReference type="EMBL" id="SMG10150.1"/>
    </source>
</evidence>
<dbReference type="EMBL" id="FXAW01000001">
    <property type="protein sequence ID" value="SMG10150.1"/>
    <property type="molecule type" value="Genomic_DNA"/>
</dbReference>
<reference evidence="3" key="1">
    <citation type="submission" date="2017-04" db="EMBL/GenBank/DDBJ databases">
        <authorList>
            <person name="Varghese N."/>
            <person name="Submissions S."/>
        </authorList>
    </citation>
    <scope>NUCLEOTIDE SEQUENCE [LARGE SCALE GENOMIC DNA]</scope>
    <source>
        <strain evidence="3">DSM 4125</strain>
    </source>
</reference>
<keyword evidence="1" id="KW-0812">Transmembrane</keyword>
<dbReference type="RefSeq" id="WP_085515310.1">
    <property type="nucleotide sequence ID" value="NZ_FXAW01000001.1"/>
</dbReference>
<evidence type="ECO:0000256" key="1">
    <source>
        <dbReference type="SAM" id="Phobius"/>
    </source>
</evidence>
<gene>
    <name evidence="2" type="ORF">SAMN05661096_00295</name>
</gene>
<dbReference type="Proteomes" id="UP000193804">
    <property type="component" value="Unassembled WGS sequence"/>
</dbReference>
<feature type="transmembrane region" description="Helical" evidence="1">
    <location>
        <begin position="157"/>
        <end position="176"/>
    </location>
</feature>